<organism evidence="12 13">
    <name type="scientific">Elaeophora elaphi</name>
    <dbReference type="NCBI Taxonomy" id="1147741"/>
    <lineage>
        <taxon>Eukaryota</taxon>
        <taxon>Metazoa</taxon>
        <taxon>Ecdysozoa</taxon>
        <taxon>Nematoda</taxon>
        <taxon>Chromadorea</taxon>
        <taxon>Rhabditida</taxon>
        <taxon>Spirurina</taxon>
        <taxon>Spiruromorpha</taxon>
        <taxon>Filarioidea</taxon>
        <taxon>Onchocercidae</taxon>
        <taxon>Elaeophora</taxon>
    </lineage>
</organism>
<keyword evidence="9" id="KW-0807">Transducer</keyword>
<feature type="transmembrane region" description="Helical" evidence="10">
    <location>
        <begin position="418"/>
        <end position="438"/>
    </location>
</feature>
<keyword evidence="7" id="KW-1015">Disulfide bond</keyword>
<dbReference type="SUPFAM" id="SSF81321">
    <property type="entry name" value="Family A G protein-coupled receptor-like"/>
    <property type="match status" value="1"/>
</dbReference>
<evidence type="ECO:0000256" key="8">
    <source>
        <dbReference type="ARBA" id="ARBA00023170"/>
    </source>
</evidence>
<evidence type="ECO:0000256" key="10">
    <source>
        <dbReference type="SAM" id="Phobius"/>
    </source>
</evidence>
<evidence type="ECO:0000256" key="6">
    <source>
        <dbReference type="ARBA" id="ARBA00023136"/>
    </source>
</evidence>
<dbReference type="Pfam" id="PF00001">
    <property type="entry name" value="7tm_1"/>
    <property type="match status" value="1"/>
</dbReference>
<dbReference type="PROSITE" id="PS50262">
    <property type="entry name" value="G_PROTEIN_RECEP_F1_2"/>
    <property type="match status" value="1"/>
</dbReference>
<protein>
    <submittedName>
        <fullName evidence="13">G_PROTEIN_RECEP_F1_2 domain-containing protein</fullName>
    </submittedName>
</protein>
<dbReference type="STRING" id="1147741.A0A0R3RSU5"/>
<dbReference type="GO" id="GO:0005886">
    <property type="term" value="C:plasma membrane"/>
    <property type="evidence" value="ECO:0007669"/>
    <property type="project" value="UniProtKB-SubCell"/>
</dbReference>
<dbReference type="Gene3D" id="1.20.1070.10">
    <property type="entry name" value="Rhodopsin 7-helix transmembrane proteins"/>
    <property type="match status" value="1"/>
</dbReference>
<dbReference type="WBParaSite" id="EEL_0000495901-mRNA-1">
    <property type="protein sequence ID" value="EEL_0000495901-mRNA-1"/>
    <property type="gene ID" value="EEL_0000495901"/>
</dbReference>
<dbReference type="InterPro" id="IPR000276">
    <property type="entry name" value="GPCR_Rhodpsn"/>
</dbReference>
<evidence type="ECO:0000256" key="4">
    <source>
        <dbReference type="ARBA" id="ARBA00022989"/>
    </source>
</evidence>
<name>A0A0R3RSU5_9BILA</name>
<feature type="domain" description="G-protein coupled receptors family 1 profile" evidence="11">
    <location>
        <begin position="386"/>
        <end position="439"/>
    </location>
</feature>
<dbReference type="GO" id="GO:0045202">
    <property type="term" value="C:synapse"/>
    <property type="evidence" value="ECO:0007669"/>
    <property type="project" value="GOC"/>
</dbReference>
<feature type="transmembrane region" description="Helical" evidence="10">
    <location>
        <begin position="361"/>
        <end position="380"/>
    </location>
</feature>
<evidence type="ECO:0000256" key="1">
    <source>
        <dbReference type="ARBA" id="ARBA00004651"/>
    </source>
</evidence>
<sequence length="480" mass="55171">DTLGKVSNIATLYSHKIDKENSKNGIRKSLKQYDCCGFYVNRIVNDGDEMIKTDDNDISDEEISDKEKKSVTEEFLLQMLERFNCNSLPCPCRQVTLSRYVFNYKQAFYRFLQDDSKSKENSVIFVPKLEVYKFCELQNMRMISGNKEDKAILHDDGEPLNDVMLSNELILQDESGEVNDGEEHLLPSANAVEYSENFEQKGKKMMYNASKFYSTLSKNEYLFLQEQSKINAEFAAAAAAAAKKLADNKLALKISDSEIKQCDGQRIDFVKSENFEWQARDVEKDSDNSDKTVDKSLNKWYILSSFRKKNPRAKLLHLNSSDSKNSFFMKRTSAIFRRPLNRGSYLSGRQCSRTQRMEKRATKTLGIVVGTVASILHIINSHSIEIGIFLACWVPFFSVYILNAVCIQMDIKSCQVDFYAFFYTTWLGYINSCVNPIIYTVFNVEFRRAFKCILFGKVRSSIISSLPMPFFAYNFIISSV</sequence>
<keyword evidence="3 10" id="KW-0812">Transmembrane</keyword>
<evidence type="ECO:0000313" key="12">
    <source>
        <dbReference type="Proteomes" id="UP000050640"/>
    </source>
</evidence>
<keyword evidence="5" id="KW-0297">G-protein coupled receptor</keyword>
<dbReference type="AlphaFoldDB" id="A0A0R3RSU5"/>
<dbReference type="Proteomes" id="UP000050640">
    <property type="component" value="Unplaced"/>
</dbReference>
<proteinExistence type="predicted"/>
<evidence type="ECO:0000256" key="9">
    <source>
        <dbReference type="ARBA" id="ARBA00023224"/>
    </source>
</evidence>
<dbReference type="PANTHER" id="PTHR24248:SF125">
    <property type="entry name" value="DOPAMINE D2-LIKE RECEPTOR"/>
    <property type="match status" value="1"/>
</dbReference>
<keyword evidence="6 10" id="KW-0472">Membrane</keyword>
<dbReference type="PRINTS" id="PR00237">
    <property type="entry name" value="GPCRRHODOPSN"/>
</dbReference>
<comment type="subcellular location">
    <subcellularLocation>
        <location evidence="1">Cell membrane</location>
        <topology evidence="1">Multi-pass membrane protein</topology>
    </subcellularLocation>
</comment>
<dbReference type="GO" id="GO:0004930">
    <property type="term" value="F:G protein-coupled receptor activity"/>
    <property type="evidence" value="ECO:0007669"/>
    <property type="project" value="UniProtKB-KW"/>
</dbReference>
<evidence type="ECO:0000313" key="13">
    <source>
        <dbReference type="WBParaSite" id="EEL_0000495901-mRNA-1"/>
    </source>
</evidence>
<feature type="transmembrane region" description="Helical" evidence="10">
    <location>
        <begin position="386"/>
        <end position="406"/>
    </location>
</feature>
<keyword evidence="2" id="KW-1003">Cell membrane</keyword>
<evidence type="ECO:0000256" key="7">
    <source>
        <dbReference type="ARBA" id="ARBA00023157"/>
    </source>
</evidence>
<dbReference type="GO" id="GO:0001591">
    <property type="term" value="F:dopamine neurotransmitter receptor activity, coupled via Gi/Go"/>
    <property type="evidence" value="ECO:0007669"/>
    <property type="project" value="TreeGrafter"/>
</dbReference>
<evidence type="ECO:0000256" key="3">
    <source>
        <dbReference type="ARBA" id="ARBA00022692"/>
    </source>
</evidence>
<accession>A0A0R3RSU5</accession>
<keyword evidence="12" id="KW-1185">Reference proteome</keyword>
<keyword evidence="4 10" id="KW-1133">Transmembrane helix</keyword>
<reference evidence="13" key="1">
    <citation type="submission" date="2017-02" db="UniProtKB">
        <authorList>
            <consortium name="WormBaseParasite"/>
        </authorList>
    </citation>
    <scope>IDENTIFICATION</scope>
</reference>
<keyword evidence="8" id="KW-0675">Receptor</keyword>
<evidence type="ECO:0000256" key="5">
    <source>
        <dbReference type="ARBA" id="ARBA00023040"/>
    </source>
</evidence>
<dbReference type="PANTHER" id="PTHR24248">
    <property type="entry name" value="ADRENERGIC RECEPTOR-RELATED G-PROTEIN COUPLED RECEPTOR"/>
    <property type="match status" value="1"/>
</dbReference>
<dbReference type="InterPro" id="IPR017452">
    <property type="entry name" value="GPCR_Rhodpsn_7TM"/>
</dbReference>
<evidence type="ECO:0000259" key="11">
    <source>
        <dbReference type="PROSITE" id="PS50262"/>
    </source>
</evidence>
<evidence type="ECO:0000256" key="2">
    <source>
        <dbReference type="ARBA" id="ARBA00022475"/>
    </source>
</evidence>